<dbReference type="SUPFAM" id="SSF51126">
    <property type="entry name" value="Pectin lyase-like"/>
    <property type="match status" value="1"/>
</dbReference>
<dbReference type="OrthoDB" id="8320584at2"/>
<dbReference type="Gene3D" id="2.160.20.10">
    <property type="entry name" value="Single-stranded right-handed beta-helix, Pectin lyase-like"/>
    <property type="match status" value="1"/>
</dbReference>
<name>A0A380WK34_AMIAI</name>
<sequence>MSRGIHLRESNGALISANTIATNTTDDRNWSYLTIAFGLITDRSSNLTISDNVISTRMRGGNGVYLRYGGDNVVSGNAVTTHGTSAHAISSVRSSSNIVSGNVLTATNVGSSYGVYLGILSHNGVVENNVVTAASGTGVLVNTSSGVVVRDNRLVGRGNSGVFTTEFDTVITGNTP</sequence>
<dbReference type="InterPro" id="IPR039448">
    <property type="entry name" value="Beta_helix"/>
</dbReference>
<dbReference type="Proteomes" id="UP000254701">
    <property type="component" value="Unassembled WGS sequence"/>
</dbReference>
<feature type="domain" description="Right handed beta helix" evidence="1">
    <location>
        <begin position="38"/>
        <end position="174"/>
    </location>
</feature>
<evidence type="ECO:0000313" key="3">
    <source>
        <dbReference type="Proteomes" id="UP000254701"/>
    </source>
</evidence>
<organism evidence="2 3">
    <name type="scientific">Aminobacter aminovorans</name>
    <name type="common">Chelatobacter heintzii</name>
    <dbReference type="NCBI Taxonomy" id="83263"/>
    <lineage>
        <taxon>Bacteria</taxon>
        <taxon>Pseudomonadati</taxon>
        <taxon>Pseudomonadota</taxon>
        <taxon>Alphaproteobacteria</taxon>
        <taxon>Hyphomicrobiales</taxon>
        <taxon>Phyllobacteriaceae</taxon>
        <taxon>Aminobacter</taxon>
    </lineage>
</organism>
<accession>A0A380WK34</accession>
<reference evidence="2 3" key="1">
    <citation type="submission" date="2018-06" db="EMBL/GenBank/DDBJ databases">
        <authorList>
            <consortium name="Pathogen Informatics"/>
            <person name="Doyle S."/>
        </authorList>
    </citation>
    <scope>NUCLEOTIDE SEQUENCE [LARGE SCALE GENOMIC DNA]</scope>
    <source>
        <strain evidence="2 3">NCTC10684</strain>
    </source>
</reference>
<protein>
    <submittedName>
        <fullName evidence="2">Nitrous oxide reductase family maturation protein NosD</fullName>
    </submittedName>
</protein>
<dbReference type="InterPro" id="IPR012334">
    <property type="entry name" value="Pectin_lyas_fold"/>
</dbReference>
<dbReference type="AlphaFoldDB" id="A0A380WK34"/>
<dbReference type="RefSeq" id="WP_115731350.1">
    <property type="nucleotide sequence ID" value="NZ_BAAAVY010000032.1"/>
</dbReference>
<dbReference type="InterPro" id="IPR011050">
    <property type="entry name" value="Pectin_lyase_fold/virulence"/>
</dbReference>
<dbReference type="SMART" id="SM00710">
    <property type="entry name" value="PbH1"/>
    <property type="match status" value="5"/>
</dbReference>
<dbReference type="EMBL" id="UFSM01000001">
    <property type="protein sequence ID" value="SUU89128.1"/>
    <property type="molecule type" value="Genomic_DNA"/>
</dbReference>
<proteinExistence type="predicted"/>
<gene>
    <name evidence="2" type="ORF">NCTC10684_02361</name>
</gene>
<evidence type="ECO:0000313" key="2">
    <source>
        <dbReference type="EMBL" id="SUU89128.1"/>
    </source>
</evidence>
<dbReference type="Pfam" id="PF13229">
    <property type="entry name" value="Beta_helix"/>
    <property type="match status" value="1"/>
</dbReference>
<dbReference type="InterPro" id="IPR006626">
    <property type="entry name" value="PbH1"/>
</dbReference>
<evidence type="ECO:0000259" key="1">
    <source>
        <dbReference type="Pfam" id="PF13229"/>
    </source>
</evidence>